<keyword evidence="5 6" id="KW-0472">Membrane</keyword>
<accession>A0AAE3HL71</accession>
<evidence type="ECO:0000256" key="1">
    <source>
        <dbReference type="ARBA" id="ARBA00004141"/>
    </source>
</evidence>
<feature type="transmembrane region" description="Helical" evidence="6">
    <location>
        <begin position="155"/>
        <end position="172"/>
    </location>
</feature>
<dbReference type="GO" id="GO:0032153">
    <property type="term" value="C:cell division site"/>
    <property type="evidence" value="ECO:0007669"/>
    <property type="project" value="TreeGrafter"/>
</dbReference>
<feature type="transmembrane region" description="Helical" evidence="6">
    <location>
        <begin position="267"/>
        <end position="288"/>
    </location>
</feature>
<feature type="transmembrane region" description="Helical" evidence="6">
    <location>
        <begin position="333"/>
        <end position="354"/>
    </location>
</feature>
<keyword evidence="6" id="KW-1003">Cell membrane</keyword>
<dbReference type="GO" id="GO:0008360">
    <property type="term" value="P:regulation of cell shape"/>
    <property type="evidence" value="ECO:0007669"/>
    <property type="project" value="UniProtKB-KW"/>
</dbReference>
<dbReference type="InterPro" id="IPR001182">
    <property type="entry name" value="FtsW/RodA"/>
</dbReference>
<proteinExistence type="inferred from homology"/>
<keyword evidence="2 6" id="KW-0812">Transmembrane</keyword>
<dbReference type="GO" id="GO:0008955">
    <property type="term" value="F:peptidoglycan glycosyltransferase activity"/>
    <property type="evidence" value="ECO:0007669"/>
    <property type="project" value="UniProtKB-UniRule"/>
</dbReference>
<keyword evidence="6" id="KW-0808">Transferase</keyword>
<dbReference type="Pfam" id="PF01098">
    <property type="entry name" value="FTSW_RODA_SPOVE"/>
    <property type="match status" value="1"/>
</dbReference>
<comment type="similarity">
    <text evidence="6">Belongs to the SEDS family. MrdB/RodA subfamily.</text>
</comment>
<keyword evidence="6" id="KW-0573">Peptidoglycan synthesis</keyword>
<comment type="subcellular location">
    <subcellularLocation>
        <location evidence="6">Cell inner membrane</location>
        <topology evidence="6">Multi-pass membrane protein</topology>
    </subcellularLocation>
    <subcellularLocation>
        <location evidence="1">Membrane</location>
        <topology evidence="1">Multi-pass membrane protein</topology>
    </subcellularLocation>
</comment>
<feature type="transmembrane region" description="Helical" evidence="6">
    <location>
        <begin position="45"/>
        <end position="65"/>
    </location>
</feature>
<evidence type="ECO:0000313" key="8">
    <source>
        <dbReference type="Proteomes" id="UP001204445"/>
    </source>
</evidence>
<evidence type="ECO:0000256" key="6">
    <source>
        <dbReference type="HAMAP-Rule" id="MF_02079"/>
    </source>
</evidence>
<keyword evidence="6" id="KW-0328">Glycosyltransferase</keyword>
<comment type="catalytic activity">
    <reaction evidence="6">
        <text>[GlcNAc-(1-&gt;4)-Mur2Ac(oyl-L-Ala-gamma-D-Glu-L-Lys-D-Ala-D-Ala)](n)-di-trans,octa-cis-undecaprenyl diphosphate + beta-D-GlcNAc-(1-&gt;4)-Mur2Ac(oyl-L-Ala-gamma-D-Glu-L-Lys-D-Ala-D-Ala)-di-trans,octa-cis-undecaprenyl diphosphate = [GlcNAc-(1-&gt;4)-Mur2Ac(oyl-L-Ala-gamma-D-Glu-L-Lys-D-Ala-D-Ala)](n+1)-di-trans,octa-cis-undecaprenyl diphosphate + di-trans,octa-cis-undecaprenyl diphosphate + H(+)</text>
        <dbReference type="Rhea" id="RHEA:23708"/>
        <dbReference type="Rhea" id="RHEA-COMP:9602"/>
        <dbReference type="Rhea" id="RHEA-COMP:9603"/>
        <dbReference type="ChEBI" id="CHEBI:15378"/>
        <dbReference type="ChEBI" id="CHEBI:58405"/>
        <dbReference type="ChEBI" id="CHEBI:60033"/>
        <dbReference type="ChEBI" id="CHEBI:78435"/>
        <dbReference type="EC" id="2.4.99.28"/>
    </reaction>
</comment>
<dbReference type="RefSeq" id="WP_259054778.1">
    <property type="nucleotide sequence ID" value="NZ_JANUCT010000006.1"/>
</dbReference>
<keyword evidence="8" id="KW-1185">Reference proteome</keyword>
<comment type="caution">
    <text evidence="7">The sequence shown here is derived from an EMBL/GenBank/DDBJ whole genome shotgun (WGS) entry which is preliminary data.</text>
</comment>
<feature type="transmembrane region" description="Helical" evidence="6">
    <location>
        <begin position="132"/>
        <end position="149"/>
    </location>
</feature>
<name>A0AAE3HL71_9GAMM</name>
<keyword evidence="6" id="KW-0997">Cell inner membrane</keyword>
<dbReference type="GO" id="GO:0015648">
    <property type="term" value="F:lipid-linked peptidoglycan transporter activity"/>
    <property type="evidence" value="ECO:0007669"/>
    <property type="project" value="TreeGrafter"/>
</dbReference>
<dbReference type="GO" id="GO:0005886">
    <property type="term" value="C:plasma membrane"/>
    <property type="evidence" value="ECO:0007669"/>
    <property type="project" value="UniProtKB-SubCell"/>
</dbReference>
<dbReference type="GO" id="GO:0071555">
    <property type="term" value="P:cell wall organization"/>
    <property type="evidence" value="ECO:0007669"/>
    <property type="project" value="UniProtKB-KW"/>
</dbReference>
<feature type="transmembrane region" description="Helical" evidence="6">
    <location>
        <begin position="13"/>
        <end position="33"/>
    </location>
</feature>
<dbReference type="HAMAP" id="MF_02079">
    <property type="entry name" value="PGT_RodA"/>
    <property type="match status" value="1"/>
</dbReference>
<organism evidence="7 8">
    <name type="scientific">Methylohalomonas lacus</name>
    <dbReference type="NCBI Taxonomy" id="398773"/>
    <lineage>
        <taxon>Bacteria</taxon>
        <taxon>Pseudomonadati</taxon>
        <taxon>Pseudomonadota</taxon>
        <taxon>Gammaproteobacteria</taxon>
        <taxon>Methylohalomonadales</taxon>
        <taxon>Methylohalomonadaceae</taxon>
        <taxon>Methylohalomonas</taxon>
    </lineage>
</organism>
<dbReference type="AlphaFoldDB" id="A0AAE3HL71"/>
<dbReference type="EC" id="2.4.99.28" evidence="6"/>
<evidence type="ECO:0000313" key="7">
    <source>
        <dbReference type="EMBL" id="MCS3903164.1"/>
    </source>
</evidence>
<evidence type="ECO:0000256" key="3">
    <source>
        <dbReference type="ARBA" id="ARBA00022960"/>
    </source>
</evidence>
<feature type="transmembrane region" description="Helical" evidence="6">
    <location>
        <begin position="179"/>
        <end position="197"/>
    </location>
</feature>
<gene>
    <name evidence="6" type="primary">mrdB</name>
    <name evidence="6" type="synonym">rodA</name>
    <name evidence="7" type="ORF">J2T55_001181</name>
</gene>
<sequence>MNKFFAQRLHLDIWLVLGILALCILGLVTLYSASGESMEAVTRQAVRMAIAFAGMLVLAQLPPALLSRWSVWFYVFSLLLLALVLVMGEMAMGARRWLDLGPLTFQPSELLKIAVPMVLAGYFGHRTLPPNLYQVFLAAIVVLVPVGFIAVQPDLGTAVIVTVAGFTVLFMAGLSWRLMIGIALMGVAFLPVMWFYFMHDYQRNRVLTFLDPETDPLGTGYHIIQSTIAIGSGGLHGKGWLNGTQSHLDFLPERSTDFIFSVFSEEFGLMGVLVLVSLYLFIIARGLYIAARAQDTFGKLLAAGLTAIFFVYVFINIGMVSGQLPVVGVPLPLVSQGGTSMVTIMAAFGFMMSIHTHRRLLSH</sequence>
<feature type="transmembrane region" description="Helical" evidence="6">
    <location>
        <begin position="71"/>
        <end position="88"/>
    </location>
</feature>
<keyword evidence="3 6" id="KW-0133">Cell shape</keyword>
<dbReference type="EMBL" id="JANUCT010000006">
    <property type="protein sequence ID" value="MCS3903164.1"/>
    <property type="molecule type" value="Genomic_DNA"/>
</dbReference>
<dbReference type="InterPro" id="IPR011923">
    <property type="entry name" value="RodA/MrdB"/>
</dbReference>
<dbReference type="GO" id="GO:0051301">
    <property type="term" value="P:cell division"/>
    <property type="evidence" value="ECO:0007669"/>
    <property type="project" value="InterPro"/>
</dbReference>
<comment type="function">
    <text evidence="6">Peptidoglycan polymerase that is essential for cell wall elongation.</text>
</comment>
<comment type="pathway">
    <text evidence="6">Cell wall biogenesis; peptidoglycan biosynthesis.</text>
</comment>
<reference evidence="7" key="1">
    <citation type="submission" date="2022-08" db="EMBL/GenBank/DDBJ databases">
        <title>Genomic Encyclopedia of Type Strains, Phase III (KMG-III): the genomes of soil and plant-associated and newly described type strains.</title>
        <authorList>
            <person name="Whitman W."/>
        </authorList>
    </citation>
    <scope>NUCLEOTIDE SEQUENCE</scope>
    <source>
        <strain evidence="7">HMT 1</strain>
    </source>
</reference>
<evidence type="ECO:0000256" key="5">
    <source>
        <dbReference type="ARBA" id="ARBA00023136"/>
    </source>
</evidence>
<evidence type="ECO:0000256" key="2">
    <source>
        <dbReference type="ARBA" id="ARBA00022692"/>
    </source>
</evidence>
<dbReference type="NCBIfam" id="TIGR02210">
    <property type="entry name" value="rodA_shape"/>
    <property type="match status" value="1"/>
</dbReference>
<dbReference type="PANTHER" id="PTHR30474">
    <property type="entry name" value="CELL CYCLE PROTEIN"/>
    <property type="match status" value="1"/>
</dbReference>
<evidence type="ECO:0000256" key="4">
    <source>
        <dbReference type="ARBA" id="ARBA00022989"/>
    </source>
</evidence>
<dbReference type="GO" id="GO:0009252">
    <property type="term" value="P:peptidoglycan biosynthetic process"/>
    <property type="evidence" value="ECO:0007669"/>
    <property type="project" value="UniProtKB-UniRule"/>
</dbReference>
<dbReference type="PANTHER" id="PTHR30474:SF1">
    <property type="entry name" value="PEPTIDOGLYCAN GLYCOSYLTRANSFERASE MRDB"/>
    <property type="match status" value="1"/>
</dbReference>
<feature type="transmembrane region" description="Helical" evidence="6">
    <location>
        <begin position="300"/>
        <end position="321"/>
    </location>
</feature>
<keyword evidence="6" id="KW-0961">Cell wall biogenesis/degradation</keyword>
<keyword evidence="4 6" id="KW-1133">Transmembrane helix</keyword>
<protein>
    <recommendedName>
        <fullName evidence="6">Peptidoglycan glycosyltransferase MrdB</fullName>
        <shortName evidence="6">PGT</shortName>
        <ecNumber evidence="6">2.4.99.28</ecNumber>
    </recommendedName>
    <alternativeName>
        <fullName evidence="6">Cell elongation protein RodA</fullName>
    </alternativeName>
    <alternativeName>
        <fullName evidence="6">Cell wall polymerase</fullName>
    </alternativeName>
    <alternativeName>
        <fullName evidence="6">Peptidoglycan polymerase</fullName>
        <shortName evidence="6">PG polymerase</shortName>
    </alternativeName>
</protein>
<dbReference type="Proteomes" id="UP001204445">
    <property type="component" value="Unassembled WGS sequence"/>
</dbReference>